<name>A0A839N8R3_9MICO</name>
<feature type="domain" description="FAD-binding PCMH-type" evidence="4">
    <location>
        <begin position="1"/>
        <end position="177"/>
    </location>
</feature>
<evidence type="ECO:0000313" key="5">
    <source>
        <dbReference type="EMBL" id="MBB2891042.1"/>
    </source>
</evidence>
<dbReference type="Gene3D" id="3.30.43.10">
    <property type="entry name" value="Uridine Diphospho-n-acetylenolpyruvylglucosamine Reductase, domain 2"/>
    <property type="match status" value="1"/>
</dbReference>
<dbReference type="InterPro" id="IPR016169">
    <property type="entry name" value="FAD-bd_PCMH_sub2"/>
</dbReference>
<dbReference type="Gene3D" id="3.30.390.50">
    <property type="entry name" value="CO dehydrogenase flavoprotein, C-terminal domain"/>
    <property type="match status" value="1"/>
</dbReference>
<evidence type="ECO:0000256" key="2">
    <source>
        <dbReference type="ARBA" id="ARBA00022827"/>
    </source>
</evidence>
<dbReference type="SUPFAM" id="SSF56176">
    <property type="entry name" value="FAD-binding/transporter-associated domain-like"/>
    <property type="match status" value="1"/>
</dbReference>
<dbReference type="InterPro" id="IPR036318">
    <property type="entry name" value="FAD-bd_PCMH-like_sf"/>
</dbReference>
<dbReference type="InterPro" id="IPR016166">
    <property type="entry name" value="FAD-bd_PCMH"/>
</dbReference>
<dbReference type="InterPro" id="IPR036683">
    <property type="entry name" value="CO_DH_flav_C_dom_sf"/>
</dbReference>
<dbReference type="Pfam" id="PF00941">
    <property type="entry name" value="FAD_binding_5"/>
    <property type="match status" value="1"/>
</dbReference>
<reference evidence="5 6" key="1">
    <citation type="submission" date="2020-08" db="EMBL/GenBank/DDBJ databases">
        <title>Sequencing the genomes of 1000 actinobacteria strains.</title>
        <authorList>
            <person name="Klenk H.-P."/>
        </authorList>
    </citation>
    <scope>NUCLEOTIDE SEQUENCE [LARGE SCALE GENOMIC DNA]</scope>
    <source>
        <strain evidence="5 6">DSM 105369</strain>
    </source>
</reference>
<dbReference type="Pfam" id="PF03450">
    <property type="entry name" value="CO_deh_flav_C"/>
    <property type="match status" value="1"/>
</dbReference>
<protein>
    <submittedName>
        <fullName evidence="5">Carbon-monoxide dehydrogenase medium subunit</fullName>
        <ecNumber evidence="5">1.2.7.4</ecNumber>
    </submittedName>
</protein>
<evidence type="ECO:0000259" key="4">
    <source>
        <dbReference type="PROSITE" id="PS51387"/>
    </source>
</evidence>
<evidence type="ECO:0000256" key="3">
    <source>
        <dbReference type="ARBA" id="ARBA00023002"/>
    </source>
</evidence>
<dbReference type="Proteomes" id="UP000559182">
    <property type="component" value="Unassembled WGS sequence"/>
</dbReference>
<keyword evidence="1" id="KW-0285">Flavoprotein</keyword>
<dbReference type="PANTHER" id="PTHR42659:SF2">
    <property type="entry name" value="XANTHINE DEHYDROGENASE SUBUNIT C-RELATED"/>
    <property type="match status" value="1"/>
</dbReference>
<dbReference type="InterPro" id="IPR002346">
    <property type="entry name" value="Mopterin_DH_FAD-bd"/>
</dbReference>
<comment type="caution">
    <text evidence="5">The sequence shown here is derived from an EMBL/GenBank/DDBJ whole genome shotgun (WGS) entry which is preliminary data.</text>
</comment>
<proteinExistence type="predicted"/>
<accession>A0A839N8R3</accession>
<gene>
    <name evidence="5" type="ORF">FHU39_001026</name>
</gene>
<keyword evidence="2" id="KW-0274">FAD</keyword>
<evidence type="ECO:0000256" key="1">
    <source>
        <dbReference type="ARBA" id="ARBA00022630"/>
    </source>
</evidence>
<dbReference type="SUPFAM" id="SSF55447">
    <property type="entry name" value="CO dehydrogenase flavoprotein C-terminal domain-like"/>
    <property type="match status" value="1"/>
</dbReference>
<organism evidence="5 6">
    <name type="scientific">Flexivirga oryzae</name>
    <dbReference type="NCBI Taxonomy" id="1794944"/>
    <lineage>
        <taxon>Bacteria</taxon>
        <taxon>Bacillati</taxon>
        <taxon>Actinomycetota</taxon>
        <taxon>Actinomycetes</taxon>
        <taxon>Micrococcales</taxon>
        <taxon>Dermacoccaceae</taxon>
        <taxon>Flexivirga</taxon>
    </lineage>
</organism>
<dbReference type="InterPro" id="IPR051312">
    <property type="entry name" value="Diverse_Substr_Oxidored"/>
</dbReference>
<dbReference type="EC" id="1.2.7.4" evidence="5"/>
<dbReference type="InterPro" id="IPR016167">
    <property type="entry name" value="FAD-bd_PCMH_sub1"/>
</dbReference>
<dbReference type="GO" id="GO:0043885">
    <property type="term" value="F:anaerobic carbon-monoxide dehydrogenase activity"/>
    <property type="evidence" value="ECO:0007669"/>
    <property type="project" value="UniProtKB-EC"/>
</dbReference>
<dbReference type="AlphaFoldDB" id="A0A839N8R3"/>
<evidence type="ECO:0000313" key="6">
    <source>
        <dbReference type="Proteomes" id="UP000559182"/>
    </source>
</evidence>
<dbReference type="PROSITE" id="PS51387">
    <property type="entry name" value="FAD_PCMH"/>
    <property type="match status" value="1"/>
</dbReference>
<keyword evidence="6" id="KW-1185">Reference proteome</keyword>
<dbReference type="PANTHER" id="PTHR42659">
    <property type="entry name" value="XANTHINE DEHYDROGENASE SUBUNIT C-RELATED"/>
    <property type="match status" value="1"/>
</dbReference>
<dbReference type="EMBL" id="JACHVQ010000001">
    <property type="protein sequence ID" value="MBB2891042.1"/>
    <property type="molecule type" value="Genomic_DNA"/>
</dbReference>
<sequence length="300" mass="31370">MKPAPFGYVRPAEVGDAVAELVRADQEGGGKVLAGGQSLMPVLAMRLGRPATLVDITRIAELQQVQVADGELRIGAAVRQRRIERDFGGVVPLLSRALPWIGHREIRSRGTVCGSLAHADPSSELPAVATCLGATLDVIGPYGKRSVPAAEFFTAAMTTVLAPVELVASVRVPLPSSGSGFGFAEVARRHGDFALAGVAVSVTSREGVPRSAVVTAFGVSDKPQRRDLTRQVVAAVNAVGPAPEALTSQLVAATEELADEVVTTEGDSSGSPAYRRRLISALGARELARAFNSSMERSTR</sequence>
<dbReference type="InterPro" id="IPR005107">
    <property type="entry name" value="CO_DH_flav_C"/>
</dbReference>
<dbReference type="SMART" id="SM01092">
    <property type="entry name" value="CO_deh_flav_C"/>
    <property type="match status" value="1"/>
</dbReference>
<dbReference type="Gene3D" id="3.30.465.10">
    <property type="match status" value="1"/>
</dbReference>
<dbReference type="GO" id="GO:0071949">
    <property type="term" value="F:FAD binding"/>
    <property type="evidence" value="ECO:0007669"/>
    <property type="project" value="InterPro"/>
</dbReference>
<dbReference type="RefSeq" id="WP_183319358.1">
    <property type="nucleotide sequence ID" value="NZ_JACHVQ010000001.1"/>
</dbReference>
<keyword evidence="3 5" id="KW-0560">Oxidoreductase</keyword>